<dbReference type="OrthoDB" id="958875at2"/>
<evidence type="ECO:0008006" key="4">
    <source>
        <dbReference type="Google" id="ProtNLM"/>
    </source>
</evidence>
<evidence type="ECO:0000313" key="2">
    <source>
        <dbReference type="EMBL" id="SOD95386.1"/>
    </source>
</evidence>
<dbReference type="EMBL" id="OCNH01000004">
    <property type="protein sequence ID" value="SOD95386.1"/>
    <property type="molecule type" value="Genomic_DNA"/>
</dbReference>
<name>A0A286GJJ2_9BACT</name>
<sequence>MRTTLLLIVLLFSLQVANAQRRRDEDTAHYRAMPIPAHLLPIERAYGSSSLGSVYFYGGKRLSSPYSLEIPFYELNDPTVSHRFQTFRTLTTLSRLTALLPLAYILLSSNRTGGTYWTIYGGSIAASLTLSIVGNGQINKAVTRYNDLLRQPRIGMSLAPVPLTGSLAAGVGVSYGF</sequence>
<feature type="chain" id="PRO_5013307287" description="DUF5683 domain-containing protein" evidence="1">
    <location>
        <begin position="20"/>
        <end position="177"/>
    </location>
</feature>
<feature type="signal peptide" evidence="1">
    <location>
        <begin position="1"/>
        <end position="19"/>
    </location>
</feature>
<evidence type="ECO:0000256" key="1">
    <source>
        <dbReference type="SAM" id="SignalP"/>
    </source>
</evidence>
<accession>A0A286GJJ2</accession>
<dbReference type="Proteomes" id="UP000219452">
    <property type="component" value="Unassembled WGS sequence"/>
</dbReference>
<reference evidence="3" key="1">
    <citation type="submission" date="2017-09" db="EMBL/GenBank/DDBJ databases">
        <authorList>
            <person name="Varghese N."/>
            <person name="Submissions S."/>
        </authorList>
    </citation>
    <scope>NUCLEOTIDE SEQUENCE [LARGE SCALE GENOMIC DNA]</scope>
    <source>
        <strain evidence="3">DSM 29961</strain>
    </source>
</reference>
<proteinExistence type="predicted"/>
<keyword evidence="1" id="KW-0732">Signal</keyword>
<protein>
    <recommendedName>
        <fullName evidence="4">DUF5683 domain-containing protein</fullName>
    </recommendedName>
</protein>
<evidence type="ECO:0000313" key="3">
    <source>
        <dbReference type="Proteomes" id="UP000219452"/>
    </source>
</evidence>
<organism evidence="2 3">
    <name type="scientific">Spirosoma fluviale</name>
    <dbReference type="NCBI Taxonomy" id="1597977"/>
    <lineage>
        <taxon>Bacteria</taxon>
        <taxon>Pseudomonadati</taxon>
        <taxon>Bacteroidota</taxon>
        <taxon>Cytophagia</taxon>
        <taxon>Cytophagales</taxon>
        <taxon>Cytophagaceae</taxon>
        <taxon>Spirosoma</taxon>
    </lineage>
</organism>
<gene>
    <name evidence="2" type="ORF">SAMN06269250_4841</name>
</gene>
<dbReference type="RefSeq" id="WP_097129157.1">
    <property type="nucleotide sequence ID" value="NZ_OCNH01000004.1"/>
</dbReference>
<keyword evidence="3" id="KW-1185">Reference proteome</keyword>
<dbReference type="AlphaFoldDB" id="A0A286GJJ2"/>